<protein>
    <recommendedName>
        <fullName evidence="9">Ubiquitin carboxyl-terminal hydrolase 36</fullName>
        <ecNumber evidence="4">3.4.19.12</ecNumber>
    </recommendedName>
    <alternativeName>
        <fullName evidence="12">Deubiquitinating enzyme 36</fullName>
    </alternativeName>
    <alternativeName>
        <fullName evidence="11">Protein scrawny</fullName>
    </alternativeName>
    <alternativeName>
        <fullName evidence="10">Ubiquitin thioesterase 36</fullName>
    </alternativeName>
    <alternativeName>
        <fullName evidence="13">Ubiquitin-specific-processing protease 36</fullName>
    </alternativeName>
</protein>
<dbReference type="GO" id="GO:0005829">
    <property type="term" value="C:cytosol"/>
    <property type="evidence" value="ECO:0007669"/>
    <property type="project" value="TreeGrafter"/>
</dbReference>
<proteinExistence type="inferred from homology"/>
<evidence type="ECO:0000256" key="10">
    <source>
        <dbReference type="ARBA" id="ARBA00041300"/>
    </source>
</evidence>
<dbReference type="GO" id="GO:0016579">
    <property type="term" value="P:protein deubiquitination"/>
    <property type="evidence" value="ECO:0007669"/>
    <property type="project" value="InterPro"/>
</dbReference>
<keyword evidence="8" id="KW-0788">Thiol protease</keyword>
<sequence>MDMSCSGQGDASPLLRVHKEFCPAVQAGQQADAHEFLVLHLEKLESEYLNRFGSELCSMDPSTRQTTPLHYSFEGRLRTQVECQDCCTTSTTSHAFTMLDLEVRHSKDVVQALHRFSQCDTVEFFYGTCKRSATAEKRVTIEKLPLNLLVRLERFAEDGCKIESNFNLVDKLDVSFCTTGRISSQMSLNAVIFHAGESTRSGHYYATVRNGNKFMKFDDDKVTAMSWSQVKRLRDTSYVLVYAQ</sequence>
<evidence type="ECO:0000256" key="13">
    <source>
        <dbReference type="ARBA" id="ARBA00043009"/>
    </source>
</evidence>
<gene>
    <name evidence="15" type="ORF">ONE63_009568</name>
</gene>
<dbReference type="GO" id="GO:0006508">
    <property type="term" value="P:proteolysis"/>
    <property type="evidence" value="ECO:0007669"/>
    <property type="project" value="UniProtKB-KW"/>
</dbReference>
<evidence type="ECO:0000256" key="9">
    <source>
        <dbReference type="ARBA" id="ARBA00039432"/>
    </source>
</evidence>
<keyword evidence="7" id="KW-0378">Hydrolase</keyword>
<evidence type="ECO:0000256" key="2">
    <source>
        <dbReference type="ARBA" id="ARBA00004604"/>
    </source>
</evidence>
<dbReference type="CDD" id="cd02257">
    <property type="entry name" value="Peptidase_C19"/>
    <property type="match status" value="1"/>
</dbReference>
<evidence type="ECO:0000313" key="16">
    <source>
        <dbReference type="Proteomes" id="UP001075354"/>
    </source>
</evidence>
<comment type="subcellular location">
    <subcellularLocation>
        <location evidence="2">Nucleus</location>
        <location evidence="2">Nucleolus</location>
    </subcellularLocation>
</comment>
<evidence type="ECO:0000313" key="15">
    <source>
        <dbReference type="EMBL" id="KAJ1526434.1"/>
    </source>
</evidence>
<evidence type="ECO:0000256" key="4">
    <source>
        <dbReference type="ARBA" id="ARBA00012759"/>
    </source>
</evidence>
<dbReference type="EMBL" id="JAPTSV010000007">
    <property type="protein sequence ID" value="KAJ1526434.1"/>
    <property type="molecule type" value="Genomic_DNA"/>
</dbReference>
<evidence type="ECO:0000256" key="12">
    <source>
        <dbReference type="ARBA" id="ARBA00042420"/>
    </source>
</evidence>
<dbReference type="GO" id="GO:0005730">
    <property type="term" value="C:nucleolus"/>
    <property type="evidence" value="ECO:0007669"/>
    <property type="project" value="UniProtKB-SubCell"/>
</dbReference>
<dbReference type="SUPFAM" id="SSF54001">
    <property type="entry name" value="Cysteine proteinases"/>
    <property type="match status" value="1"/>
</dbReference>
<dbReference type="Proteomes" id="UP001075354">
    <property type="component" value="Chromosome 7"/>
</dbReference>
<comment type="catalytic activity">
    <reaction evidence="1">
        <text>Thiol-dependent hydrolysis of ester, thioester, amide, peptide and isopeptide bonds formed by the C-terminal Gly of ubiquitin (a 76-residue protein attached to proteins as an intracellular targeting signal).</text>
        <dbReference type="EC" id="3.4.19.12"/>
    </reaction>
</comment>
<dbReference type="PANTHER" id="PTHR24006:SF758">
    <property type="entry name" value="UBIQUITIN CARBOXYL-TERMINAL HYDROLASE 36"/>
    <property type="match status" value="1"/>
</dbReference>
<dbReference type="PROSITE" id="PS50235">
    <property type="entry name" value="USP_3"/>
    <property type="match status" value="1"/>
</dbReference>
<dbReference type="InterPro" id="IPR038765">
    <property type="entry name" value="Papain-like_cys_pep_sf"/>
</dbReference>
<evidence type="ECO:0000256" key="8">
    <source>
        <dbReference type="ARBA" id="ARBA00022807"/>
    </source>
</evidence>
<comment type="caution">
    <text evidence="15">The sequence shown here is derived from an EMBL/GenBank/DDBJ whole genome shotgun (WGS) entry which is preliminary data.</text>
</comment>
<dbReference type="Pfam" id="PF00443">
    <property type="entry name" value="UCH"/>
    <property type="match status" value="1"/>
</dbReference>
<dbReference type="PANTHER" id="PTHR24006">
    <property type="entry name" value="UBIQUITIN CARBOXYL-TERMINAL HYDROLASE"/>
    <property type="match status" value="1"/>
</dbReference>
<keyword evidence="6" id="KW-0833">Ubl conjugation pathway</keyword>
<evidence type="ECO:0000256" key="5">
    <source>
        <dbReference type="ARBA" id="ARBA00022670"/>
    </source>
</evidence>
<organism evidence="15 16">
    <name type="scientific">Megalurothrips usitatus</name>
    <name type="common">bean blossom thrips</name>
    <dbReference type="NCBI Taxonomy" id="439358"/>
    <lineage>
        <taxon>Eukaryota</taxon>
        <taxon>Metazoa</taxon>
        <taxon>Ecdysozoa</taxon>
        <taxon>Arthropoda</taxon>
        <taxon>Hexapoda</taxon>
        <taxon>Insecta</taxon>
        <taxon>Pterygota</taxon>
        <taxon>Neoptera</taxon>
        <taxon>Paraneoptera</taxon>
        <taxon>Thysanoptera</taxon>
        <taxon>Terebrantia</taxon>
        <taxon>Thripoidea</taxon>
        <taxon>Thripidae</taxon>
        <taxon>Megalurothrips</taxon>
    </lineage>
</organism>
<dbReference type="Gene3D" id="3.90.70.10">
    <property type="entry name" value="Cysteine proteinases"/>
    <property type="match status" value="1"/>
</dbReference>
<evidence type="ECO:0000256" key="3">
    <source>
        <dbReference type="ARBA" id="ARBA00009085"/>
    </source>
</evidence>
<name>A0AAV7XK21_9NEOP</name>
<evidence type="ECO:0000256" key="1">
    <source>
        <dbReference type="ARBA" id="ARBA00000707"/>
    </source>
</evidence>
<keyword evidence="5" id="KW-0645">Protease</keyword>
<dbReference type="InterPro" id="IPR050164">
    <property type="entry name" value="Peptidase_C19"/>
</dbReference>
<dbReference type="GO" id="GO:0004843">
    <property type="term" value="F:cysteine-type deubiquitinase activity"/>
    <property type="evidence" value="ECO:0007669"/>
    <property type="project" value="UniProtKB-EC"/>
</dbReference>
<accession>A0AAV7XK21</accession>
<evidence type="ECO:0000256" key="7">
    <source>
        <dbReference type="ARBA" id="ARBA00022801"/>
    </source>
</evidence>
<feature type="domain" description="USP" evidence="14">
    <location>
        <begin position="1"/>
        <end position="244"/>
    </location>
</feature>
<evidence type="ECO:0000256" key="11">
    <source>
        <dbReference type="ARBA" id="ARBA00042154"/>
    </source>
</evidence>
<dbReference type="InterPro" id="IPR001394">
    <property type="entry name" value="Peptidase_C19_UCH"/>
</dbReference>
<dbReference type="EC" id="3.4.19.12" evidence="4"/>
<keyword evidence="16" id="KW-1185">Reference proteome</keyword>
<dbReference type="AlphaFoldDB" id="A0AAV7XK21"/>
<evidence type="ECO:0000259" key="14">
    <source>
        <dbReference type="PROSITE" id="PS50235"/>
    </source>
</evidence>
<evidence type="ECO:0000256" key="6">
    <source>
        <dbReference type="ARBA" id="ARBA00022786"/>
    </source>
</evidence>
<dbReference type="InterPro" id="IPR028889">
    <property type="entry name" value="USP"/>
</dbReference>
<comment type="similarity">
    <text evidence="3">Belongs to the peptidase C19 family.</text>
</comment>
<reference evidence="15" key="1">
    <citation type="submission" date="2022-12" db="EMBL/GenBank/DDBJ databases">
        <title>Chromosome-level genome assembly of the bean flower thrips Megalurothrips usitatus.</title>
        <authorList>
            <person name="Ma L."/>
            <person name="Liu Q."/>
            <person name="Li H."/>
            <person name="Cai W."/>
        </authorList>
    </citation>
    <scope>NUCLEOTIDE SEQUENCE</scope>
    <source>
        <strain evidence="15">Cailab_2022a</strain>
    </source>
</reference>